<keyword evidence="2" id="KW-0862">Zinc</keyword>
<reference evidence="5 6" key="1">
    <citation type="journal article" date="2020" name="Cell Host Microbe">
        <title>Functional and Genomic Variation between Human-Derived Isolates of Lachnospiraceae Reveals Inter- and Intra-Species Diversity.</title>
        <authorList>
            <person name="Sorbara M.T."/>
            <person name="Littmann E.R."/>
            <person name="Fontana E."/>
            <person name="Moody T.U."/>
            <person name="Kohout C.E."/>
            <person name="Gjonbalaj M."/>
            <person name="Eaton V."/>
            <person name="Seok R."/>
            <person name="Leiner I.M."/>
            <person name="Pamer E.G."/>
        </authorList>
    </citation>
    <scope>NUCLEOTIDE SEQUENCE [LARGE SCALE GENOMIC DNA]</scope>
    <source>
        <strain evidence="5 6">MSK.17.74</strain>
    </source>
</reference>
<dbReference type="InterPro" id="IPR001261">
    <property type="entry name" value="ArgE/DapE_CS"/>
</dbReference>
<proteinExistence type="predicted"/>
<keyword evidence="6" id="KW-1185">Reference proteome</keyword>
<dbReference type="PROSITE" id="PS00758">
    <property type="entry name" value="ARGE_DAPE_CPG2_1"/>
    <property type="match status" value="1"/>
</dbReference>
<dbReference type="InterPro" id="IPR050072">
    <property type="entry name" value="Peptidase_M20A"/>
</dbReference>
<name>A0ABX2HBG9_9FIRM</name>
<dbReference type="PANTHER" id="PTHR43808:SF17">
    <property type="entry name" value="PEPTIDASE M20"/>
    <property type="match status" value="1"/>
</dbReference>
<evidence type="ECO:0000256" key="1">
    <source>
        <dbReference type="ARBA" id="ARBA00022801"/>
    </source>
</evidence>
<feature type="domain" description="Peptidase M20 dimerisation" evidence="4">
    <location>
        <begin position="190"/>
        <end position="285"/>
    </location>
</feature>
<comment type="caution">
    <text evidence="5">The sequence shown here is derived from an EMBL/GenBank/DDBJ whole genome shotgun (WGS) entry which is preliminary data.</text>
</comment>
<dbReference type="Pfam" id="PF07687">
    <property type="entry name" value="M20_dimer"/>
    <property type="match status" value="1"/>
</dbReference>
<dbReference type="Proteomes" id="UP001644719">
    <property type="component" value="Unassembled WGS sequence"/>
</dbReference>
<gene>
    <name evidence="5" type="ORF">G5B17_18195</name>
</gene>
<dbReference type="InterPro" id="IPR011650">
    <property type="entry name" value="Peptidase_M20_dimer"/>
</dbReference>
<protein>
    <submittedName>
        <fullName evidence="5">M20/M25/M40 family metallo-hydrolase</fullName>
    </submittedName>
</protein>
<dbReference type="InterPro" id="IPR002933">
    <property type="entry name" value="Peptidase_M20"/>
</dbReference>
<dbReference type="SUPFAM" id="SSF53187">
    <property type="entry name" value="Zn-dependent exopeptidases"/>
    <property type="match status" value="1"/>
</dbReference>
<evidence type="ECO:0000256" key="3">
    <source>
        <dbReference type="SAM" id="MobiDB-lite"/>
    </source>
</evidence>
<dbReference type="EMBL" id="JAAITS010000069">
    <property type="protein sequence ID" value="NSG87292.1"/>
    <property type="molecule type" value="Genomic_DNA"/>
</dbReference>
<keyword evidence="1" id="KW-0378">Hydrolase</keyword>
<dbReference type="Pfam" id="PF01546">
    <property type="entry name" value="Peptidase_M20"/>
    <property type="match status" value="1"/>
</dbReference>
<accession>A0ABX2HBG9</accession>
<dbReference type="Gene3D" id="3.40.630.10">
    <property type="entry name" value="Zn peptidases"/>
    <property type="match status" value="2"/>
</dbReference>
<evidence type="ECO:0000313" key="5">
    <source>
        <dbReference type="EMBL" id="NSG87292.1"/>
    </source>
</evidence>
<evidence type="ECO:0000259" key="4">
    <source>
        <dbReference type="Pfam" id="PF07687"/>
    </source>
</evidence>
<organism evidence="5 6">
    <name type="scientific">Blautia faecis</name>
    <dbReference type="NCBI Taxonomy" id="871665"/>
    <lineage>
        <taxon>Bacteria</taxon>
        <taxon>Bacillati</taxon>
        <taxon>Bacillota</taxon>
        <taxon>Clostridia</taxon>
        <taxon>Lachnospirales</taxon>
        <taxon>Lachnospiraceae</taxon>
        <taxon>Blautia</taxon>
    </lineage>
</organism>
<dbReference type="RefSeq" id="WP_173770306.1">
    <property type="nucleotide sequence ID" value="NZ_JAAITS010000069.1"/>
</dbReference>
<feature type="region of interest" description="Disordered" evidence="3">
    <location>
        <begin position="315"/>
        <end position="336"/>
    </location>
</feature>
<evidence type="ECO:0000313" key="6">
    <source>
        <dbReference type="Proteomes" id="UP001644719"/>
    </source>
</evidence>
<evidence type="ECO:0000256" key="2">
    <source>
        <dbReference type="ARBA" id="ARBA00022833"/>
    </source>
</evidence>
<dbReference type="Gene3D" id="3.30.70.360">
    <property type="match status" value="2"/>
</dbReference>
<dbReference type="PANTHER" id="PTHR43808">
    <property type="entry name" value="ACETYLORNITHINE DEACETYLASE"/>
    <property type="match status" value="1"/>
</dbReference>
<sequence>MDKLLKYNGVQEALKFLREDDERTLQEHLEMCQIPAPSYEEGEKAEYVRKKMVDAGLSDVHIDEVGNVLGTWKGAGNGPRIMVAGHTDTVFPRETDITLKKEGERYSCPGIGDDTRAVAELLSLARAMNAAGIRGEGDIVFCANVCEEGLGDLRGIKHVFKNMANTEGHYDGFVSIDDKNTSGIIYQAVGSERYLVTFHGTGGHSFTGFGIPNPIHAMGRAIAKISDFQTPKNPKTTFSVGVVNGGTSVNVIAAECSMLVDMRSVDAGELEKLSAKLHQAIEEAVNEENARWGYGTLSSESTGILDDNNMTAKSSVGDTAGTVPVNADNGDRETSAEDDRITVTFEQKGRRPAGTQDKFCQIVQAANAANQAIGMETLYIGAASTDANIPISLGIPAITVGWGGKGGGEHTIHEWYEPAESWKGPQRDLLLLLALSGYENIRDYQLPRINPKGK</sequence>